<reference evidence="2 3" key="1">
    <citation type="journal article" date="2024" name="G3 (Bethesda)">
        <title>Genome assembly of Hibiscus sabdariffa L. provides insights into metabolisms of medicinal natural products.</title>
        <authorList>
            <person name="Kim T."/>
        </authorList>
    </citation>
    <scope>NUCLEOTIDE SEQUENCE [LARGE SCALE GENOMIC DNA]</scope>
    <source>
        <strain evidence="2">TK-2024</strain>
        <tissue evidence="2">Old leaves</tissue>
    </source>
</reference>
<evidence type="ECO:0000256" key="1">
    <source>
        <dbReference type="SAM" id="MobiDB-lite"/>
    </source>
</evidence>
<dbReference type="Proteomes" id="UP001472677">
    <property type="component" value="Unassembled WGS sequence"/>
</dbReference>
<name>A0ABR1ZM26_9ROSI</name>
<comment type="caution">
    <text evidence="2">The sequence shown here is derived from an EMBL/GenBank/DDBJ whole genome shotgun (WGS) entry which is preliminary data.</text>
</comment>
<protein>
    <submittedName>
        <fullName evidence="2">Uncharacterized protein</fullName>
    </submittedName>
</protein>
<dbReference type="EMBL" id="JBBPBM010001835">
    <property type="protein sequence ID" value="KAK8481684.1"/>
    <property type="molecule type" value="Genomic_DNA"/>
</dbReference>
<evidence type="ECO:0000313" key="3">
    <source>
        <dbReference type="Proteomes" id="UP001472677"/>
    </source>
</evidence>
<keyword evidence="3" id="KW-1185">Reference proteome</keyword>
<gene>
    <name evidence="2" type="ORF">V6N12_074732</name>
</gene>
<proteinExistence type="predicted"/>
<organism evidence="2 3">
    <name type="scientific">Hibiscus sabdariffa</name>
    <name type="common">roselle</name>
    <dbReference type="NCBI Taxonomy" id="183260"/>
    <lineage>
        <taxon>Eukaryota</taxon>
        <taxon>Viridiplantae</taxon>
        <taxon>Streptophyta</taxon>
        <taxon>Embryophyta</taxon>
        <taxon>Tracheophyta</taxon>
        <taxon>Spermatophyta</taxon>
        <taxon>Magnoliopsida</taxon>
        <taxon>eudicotyledons</taxon>
        <taxon>Gunneridae</taxon>
        <taxon>Pentapetalae</taxon>
        <taxon>rosids</taxon>
        <taxon>malvids</taxon>
        <taxon>Malvales</taxon>
        <taxon>Malvaceae</taxon>
        <taxon>Malvoideae</taxon>
        <taxon>Hibiscus</taxon>
    </lineage>
</organism>
<evidence type="ECO:0000313" key="2">
    <source>
        <dbReference type="EMBL" id="KAK8481684.1"/>
    </source>
</evidence>
<sequence>MDLSLVDGAQRVCMNRVSQQVSQPVTVEVSSHYNMTDQSDANGVHTSPRCSEEGSQNRVASDNEGDLVAPAADITTGSDNEVADNLSPRIVDGVVEGGSEVAGDAEAESMTADETGDHEVQPASRVHSMVDPLWAVSGSSR</sequence>
<feature type="region of interest" description="Disordered" evidence="1">
    <location>
        <begin position="98"/>
        <end position="128"/>
    </location>
</feature>
<accession>A0ABR1ZM26</accession>
<feature type="region of interest" description="Disordered" evidence="1">
    <location>
        <begin position="36"/>
        <end position="65"/>
    </location>
</feature>
<feature type="compositionally biased region" description="Polar residues" evidence="1">
    <location>
        <begin position="36"/>
        <end position="60"/>
    </location>
</feature>